<dbReference type="STRING" id="1230457.C476_04250"/>
<keyword evidence="9" id="KW-1185">Reference proteome</keyword>
<evidence type="ECO:0000313" key="9">
    <source>
        <dbReference type="Proteomes" id="UP000011615"/>
    </source>
</evidence>
<keyword evidence="5 6" id="KW-0472">Membrane</keyword>
<feature type="domain" description="Acyltransferase 3" evidence="7">
    <location>
        <begin position="1"/>
        <end position="331"/>
    </location>
</feature>
<dbReference type="PANTHER" id="PTHR40074:SF2">
    <property type="entry name" value="O-ACETYLTRANSFERASE WECH"/>
    <property type="match status" value="1"/>
</dbReference>
<feature type="transmembrane region" description="Helical" evidence="6">
    <location>
        <begin position="314"/>
        <end position="335"/>
    </location>
</feature>
<dbReference type="eggNOG" id="arCOG03634">
    <property type="taxonomic scope" value="Archaea"/>
</dbReference>
<feature type="transmembrane region" description="Helical" evidence="6">
    <location>
        <begin position="211"/>
        <end position="230"/>
    </location>
</feature>
<evidence type="ECO:0000313" key="8">
    <source>
        <dbReference type="EMBL" id="ELZ23929.1"/>
    </source>
</evidence>
<feature type="transmembrane region" description="Helical" evidence="6">
    <location>
        <begin position="38"/>
        <end position="55"/>
    </location>
</feature>
<dbReference type="GO" id="GO:0005886">
    <property type="term" value="C:plasma membrane"/>
    <property type="evidence" value="ECO:0007669"/>
    <property type="project" value="UniProtKB-SubCell"/>
</dbReference>
<evidence type="ECO:0000256" key="1">
    <source>
        <dbReference type="ARBA" id="ARBA00004651"/>
    </source>
</evidence>
<keyword evidence="2" id="KW-1003">Cell membrane</keyword>
<comment type="caution">
    <text evidence="8">The sequence shown here is derived from an EMBL/GenBank/DDBJ whole genome shotgun (WGS) entry which is preliminary data.</text>
</comment>
<sequence>MRIIAIAFVVLIHTDPFQGVNEYGNMINFGTKTVSRFAVPFFFITSGYFFALKTAHRDSATYLTKRAIKLVSLYLFGLVLTIPPFFGVELTRAELSGQSLRATAVSSAIQYLNPVELVYYGTSVSEILWFLPALLFSLFFVYLVIVIGKPRYVLPVAVCFHLVGLLGSTYTMFVDVPFEIRDALFFGFFYTSLGHTIYTRGWEASKEKSRLLFGLVVLFVVLQFVEFYLLGYPLRGEPFGSYVYAPSYGISTVLLSTSLFLFLLSWPTLLADTPLPAWGTYAVGIYVTHPSVFAILRAMRDSLESMSYPIDWMIVWHLISTPTTIIGALAVYLLAHRLRLIEIGGSHFPGEPWLRKRRSN</sequence>
<evidence type="ECO:0000256" key="4">
    <source>
        <dbReference type="ARBA" id="ARBA00022989"/>
    </source>
</evidence>
<feature type="transmembrane region" description="Helical" evidence="6">
    <location>
        <begin position="152"/>
        <end position="174"/>
    </location>
</feature>
<dbReference type="GO" id="GO:0016413">
    <property type="term" value="F:O-acetyltransferase activity"/>
    <property type="evidence" value="ECO:0007669"/>
    <property type="project" value="TreeGrafter"/>
</dbReference>
<proteinExistence type="predicted"/>
<reference evidence="8 9" key="1">
    <citation type="journal article" date="2014" name="PLoS Genet.">
        <title>Phylogenetically driven sequencing of extremely halophilic archaea reveals strategies for static and dynamic osmo-response.</title>
        <authorList>
            <person name="Becker E.A."/>
            <person name="Seitzer P.M."/>
            <person name="Tritt A."/>
            <person name="Larsen D."/>
            <person name="Krusor M."/>
            <person name="Yao A.I."/>
            <person name="Wu D."/>
            <person name="Madern D."/>
            <person name="Eisen J.A."/>
            <person name="Darling A.E."/>
            <person name="Facciotti M.T."/>
        </authorList>
    </citation>
    <scope>NUCLEOTIDE SEQUENCE [LARGE SCALE GENOMIC DNA]</scope>
    <source>
        <strain evidence="8 9">JCM 13563</strain>
    </source>
</reference>
<protein>
    <submittedName>
        <fullName evidence="8">Acyltransferase 3</fullName>
    </submittedName>
</protein>
<feature type="transmembrane region" description="Helical" evidence="6">
    <location>
        <begin position="67"/>
        <end position="86"/>
    </location>
</feature>
<evidence type="ECO:0000256" key="2">
    <source>
        <dbReference type="ARBA" id="ARBA00022475"/>
    </source>
</evidence>
<dbReference type="Pfam" id="PF01757">
    <property type="entry name" value="Acyl_transf_3"/>
    <property type="match status" value="1"/>
</dbReference>
<accession>M0CPY2</accession>
<keyword evidence="4 6" id="KW-1133">Transmembrane helix</keyword>
<organism evidence="8 9">
    <name type="scientific">Natrinema limicola JCM 13563</name>
    <dbReference type="NCBI Taxonomy" id="1230457"/>
    <lineage>
        <taxon>Archaea</taxon>
        <taxon>Methanobacteriati</taxon>
        <taxon>Methanobacteriota</taxon>
        <taxon>Stenosarchaea group</taxon>
        <taxon>Halobacteria</taxon>
        <taxon>Halobacteriales</taxon>
        <taxon>Natrialbaceae</taxon>
        <taxon>Natrinema</taxon>
    </lineage>
</organism>
<evidence type="ECO:0000259" key="7">
    <source>
        <dbReference type="Pfam" id="PF01757"/>
    </source>
</evidence>
<dbReference type="EMBL" id="AOIT01000021">
    <property type="protein sequence ID" value="ELZ23929.1"/>
    <property type="molecule type" value="Genomic_DNA"/>
</dbReference>
<feature type="transmembrane region" description="Helical" evidence="6">
    <location>
        <begin position="127"/>
        <end position="145"/>
    </location>
</feature>
<dbReference type="InterPro" id="IPR002656">
    <property type="entry name" value="Acyl_transf_3_dom"/>
</dbReference>
<gene>
    <name evidence="8" type="ORF">C476_04250</name>
</gene>
<dbReference type="Proteomes" id="UP000011615">
    <property type="component" value="Unassembled WGS sequence"/>
</dbReference>
<feature type="transmembrane region" description="Helical" evidence="6">
    <location>
        <begin position="180"/>
        <end position="199"/>
    </location>
</feature>
<dbReference type="AlphaFoldDB" id="M0CPY2"/>
<feature type="transmembrane region" description="Helical" evidence="6">
    <location>
        <begin position="242"/>
        <end position="266"/>
    </location>
</feature>
<evidence type="ECO:0000256" key="3">
    <source>
        <dbReference type="ARBA" id="ARBA00022692"/>
    </source>
</evidence>
<dbReference type="PATRIC" id="fig|1230457.4.peg.848"/>
<dbReference type="GO" id="GO:0009246">
    <property type="term" value="P:enterobacterial common antigen biosynthetic process"/>
    <property type="evidence" value="ECO:0007669"/>
    <property type="project" value="TreeGrafter"/>
</dbReference>
<keyword evidence="3 6" id="KW-0812">Transmembrane</keyword>
<feature type="transmembrane region" description="Helical" evidence="6">
    <location>
        <begin position="278"/>
        <end position="299"/>
    </location>
</feature>
<dbReference type="PANTHER" id="PTHR40074">
    <property type="entry name" value="O-ACETYLTRANSFERASE WECH"/>
    <property type="match status" value="1"/>
</dbReference>
<keyword evidence="8" id="KW-0808">Transferase</keyword>
<name>M0CPY2_9EURY</name>
<keyword evidence="8" id="KW-0012">Acyltransferase</keyword>
<comment type="subcellular location">
    <subcellularLocation>
        <location evidence="1">Cell membrane</location>
        <topology evidence="1">Multi-pass membrane protein</topology>
    </subcellularLocation>
</comment>
<evidence type="ECO:0000256" key="5">
    <source>
        <dbReference type="ARBA" id="ARBA00023136"/>
    </source>
</evidence>
<evidence type="ECO:0000256" key="6">
    <source>
        <dbReference type="SAM" id="Phobius"/>
    </source>
</evidence>